<gene>
    <name evidence="2" type="ORF">PGTG_05922</name>
</gene>
<dbReference type="GeneID" id="10531436"/>
<dbReference type="KEGG" id="pgr:PGTG_05922"/>
<dbReference type="HOGENOM" id="CLU_2198253_0_0_1"/>
<keyword evidence="3" id="KW-1185">Reference proteome</keyword>
<dbReference type="InParanoid" id="E3K630"/>
<dbReference type="EMBL" id="DS178273">
    <property type="protein sequence ID" value="EFP79601.1"/>
    <property type="molecule type" value="Genomic_DNA"/>
</dbReference>
<evidence type="ECO:0000313" key="3">
    <source>
        <dbReference type="Proteomes" id="UP000008783"/>
    </source>
</evidence>
<feature type="compositionally biased region" description="Basic and acidic residues" evidence="1">
    <location>
        <begin position="1"/>
        <end position="11"/>
    </location>
</feature>
<dbReference type="Proteomes" id="UP000008783">
    <property type="component" value="Unassembled WGS sequence"/>
</dbReference>
<evidence type="ECO:0000256" key="1">
    <source>
        <dbReference type="SAM" id="MobiDB-lite"/>
    </source>
</evidence>
<feature type="region of interest" description="Disordered" evidence="1">
    <location>
        <begin position="1"/>
        <end position="87"/>
    </location>
</feature>
<evidence type="ECO:0000313" key="2">
    <source>
        <dbReference type="EMBL" id="EFP79601.1"/>
    </source>
</evidence>
<accession>E3K630</accession>
<dbReference type="AlphaFoldDB" id="E3K630"/>
<organism evidence="2 3">
    <name type="scientific">Puccinia graminis f. sp. tritici (strain CRL 75-36-700-3 / race SCCL)</name>
    <name type="common">Black stem rust fungus</name>
    <dbReference type="NCBI Taxonomy" id="418459"/>
    <lineage>
        <taxon>Eukaryota</taxon>
        <taxon>Fungi</taxon>
        <taxon>Dikarya</taxon>
        <taxon>Basidiomycota</taxon>
        <taxon>Pucciniomycotina</taxon>
        <taxon>Pucciniomycetes</taxon>
        <taxon>Pucciniales</taxon>
        <taxon>Pucciniaceae</taxon>
        <taxon>Puccinia</taxon>
    </lineage>
</organism>
<dbReference type="RefSeq" id="XP_003324020.1">
    <property type="nucleotide sequence ID" value="XM_003323972.1"/>
</dbReference>
<feature type="compositionally biased region" description="Basic and acidic residues" evidence="1">
    <location>
        <begin position="33"/>
        <end position="69"/>
    </location>
</feature>
<reference key="1">
    <citation type="submission" date="2007-01" db="EMBL/GenBank/DDBJ databases">
        <title>The Genome Sequence of Puccinia graminis f. sp. tritici Strain CRL 75-36-700-3.</title>
        <authorList>
            <consortium name="The Broad Institute Genome Sequencing Platform"/>
            <person name="Birren B."/>
            <person name="Lander E."/>
            <person name="Galagan J."/>
            <person name="Nusbaum C."/>
            <person name="Devon K."/>
            <person name="Cuomo C."/>
            <person name="Jaffe D."/>
            <person name="Butler J."/>
            <person name="Alvarez P."/>
            <person name="Gnerre S."/>
            <person name="Grabherr M."/>
            <person name="Mauceli E."/>
            <person name="Brockman W."/>
            <person name="Young S."/>
            <person name="LaButti K."/>
            <person name="Sykes S."/>
            <person name="DeCaprio D."/>
            <person name="Crawford M."/>
            <person name="Koehrsen M."/>
            <person name="Engels R."/>
            <person name="Montgomery P."/>
            <person name="Pearson M."/>
            <person name="Howarth C."/>
            <person name="Larson L."/>
            <person name="White J."/>
            <person name="Zeng Q."/>
            <person name="Kodira C."/>
            <person name="Yandava C."/>
            <person name="Alvarado L."/>
            <person name="O'Leary S."/>
            <person name="Szabo L."/>
            <person name="Dean R."/>
            <person name="Schein J."/>
        </authorList>
    </citation>
    <scope>NUCLEOTIDE SEQUENCE</scope>
    <source>
        <strain>CRL 75-36-700-3</strain>
    </source>
</reference>
<protein>
    <submittedName>
        <fullName evidence="2">Uncharacterized protein</fullName>
    </submittedName>
</protein>
<sequence>MVRSIEHREDSQGGQEGQTSIHRADKLNPQQPRHPEEDLQKDIDRNQPTKRDEYQEPIQEKERSLRDAEEQIANQTSGSISAKLDDPVWSLRRVDHLEGKRWISEPRR</sequence>
<name>E3K630_PUCGT</name>
<proteinExistence type="predicted"/>
<dbReference type="VEuPathDB" id="FungiDB:PGTG_05922"/>
<reference evidence="3" key="2">
    <citation type="journal article" date="2011" name="Proc. Natl. Acad. Sci. U.S.A.">
        <title>Obligate biotrophy features unraveled by the genomic analysis of rust fungi.</title>
        <authorList>
            <person name="Duplessis S."/>
            <person name="Cuomo C.A."/>
            <person name="Lin Y.-C."/>
            <person name="Aerts A."/>
            <person name="Tisserant E."/>
            <person name="Veneault-Fourrey C."/>
            <person name="Joly D.L."/>
            <person name="Hacquard S."/>
            <person name="Amselem J."/>
            <person name="Cantarel B.L."/>
            <person name="Chiu R."/>
            <person name="Coutinho P.M."/>
            <person name="Feau N."/>
            <person name="Field M."/>
            <person name="Frey P."/>
            <person name="Gelhaye E."/>
            <person name="Goldberg J."/>
            <person name="Grabherr M.G."/>
            <person name="Kodira C.D."/>
            <person name="Kohler A."/>
            <person name="Kuees U."/>
            <person name="Lindquist E.A."/>
            <person name="Lucas S.M."/>
            <person name="Mago R."/>
            <person name="Mauceli E."/>
            <person name="Morin E."/>
            <person name="Murat C."/>
            <person name="Pangilinan J.L."/>
            <person name="Park R."/>
            <person name="Pearson M."/>
            <person name="Quesneville H."/>
            <person name="Rouhier N."/>
            <person name="Sakthikumar S."/>
            <person name="Salamov A.A."/>
            <person name="Schmutz J."/>
            <person name="Selles B."/>
            <person name="Shapiro H."/>
            <person name="Tanguay P."/>
            <person name="Tuskan G.A."/>
            <person name="Henrissat B."/>
            <person name="Van de Peer Y."/>
            <person name="Rouze P."/>
            <person name="Ellis J.G."/>
            <person name="Dodds P.N."/>
            <person name="Schein J.E."/>
            <person name="Zhong S."/>
            <person name="Hamelin R.C."/>
            <person name="Grigoriev I.V."/>
            <person name="Szabo L.J."/>
            <person name="Martin F."/>
        </authorList>
    </citation>
    <scope>NUCLEOTIDE SEQUENCE [LARGE SCALE GENOMIC DNA]</scope>
    <source>
        <strain evidence="3">CRL 75-36-700-3 / race SCCL</strain>
    </source>
</reference>